<evidence type="ECO:0000313" key="2">
    <source>
        <dbReference type="EMBL" id="CAE8609435.1"/>
    </source>
</evidence>
<gene>
    <name evidence="2" type="ORF">PGLA1383_LOCUS27262</name>
</gene>
<dbReference type="InterPro" id="IPR058210">
    <property type="entry name" value="SACS/Nov_dom"/>
</dbReference>
<comment type="caution">
    <text evidence="2">The sequence shown here is derived from an EMBL/GenBank/DDBJ whole genome shotgun (WGS) entry which is preliminary data.</text>
</comment>
<keyword evidence="3" id="KW-1185">Reference proteome</keyword>
<dbReference type="PANTHER" id="PTHR32387">
    <property type="entry name" value="WU:FJ29H11"/>
    <property type="match status" value="1"/>
</dbReference>
<evidence type="ECO:0000259" key="1">
    <source>
        <dbReference type="Pfam" id="PF25794"/>
    </source>
</evidence>
<dbReference type="Gene3D" id="3.30.565.10">
    <property type="entry name" value="Histidine kinase-like ATPase, C-terminal domain"/>
    <property type="match status" value="1"/>
</dbReference>
<evidence type="ECO:0000313" key="3">
    <source>
        <dbReference type="Proteomes" id="UP000654075"/>
    </source>
</evidence>
<name>A0A813FC61_POLGL</name>
<organism evidence="2 3">
    <name type="scientific">Polarella glacialis</name>
    <name type="common">Dinoflagellate</name>
    <dbReference type="NCBI Taxonomy" id="89957"/>
    <lineage>
        <taxon>Eukaryota</taxon>
        <taxon>Sar</taxon>
        <taxon>Alveolata</taxon>
        <taxon>Dinophyceae</taxon>
        <taxon>Suessiales</taxon>
        <taxon>Suessiaceae</taxon>
        <taxon>Polarella</taxon>
    </lineage>
</organism>
<accession>A0A813FC61</accession>
<sequence>MALPERDWDSIFARHPEAQAHHEFLSSAWREEDNQFADSSEPNVGMQTWSPRRVHCAQFLQKITSGRKDLQDLIGDDSADDLLEERPAEEWADVINDVCCQMPATTSFTRSSLRLLRGWVTLAEALHALGPEWSPAALAIQGLAQQRLLAACGAGLDCIDWQQPLSLFVRSGASLFHADHAGRLPAHLAVISGSDVLGQLVRSAPTTLLIADAGGQTPLDLLEGSSLLGDRGCEAGVIEALVHAALICVASLPEQTVRLLKQHPSAHQADHFADWFCSWVVFVQLAKAAGLGNLLGPTASTNPFPVQRTLEERESLSSARLQYACKSVRLLEVLSADHERKLEELEPTCLKLELSRSKEESHGRQVASLEGELRRLRGLLAQRDDELLALTSRASRLDSAPQDCSETVGTRKPVAHADAEAEATASAALSEAAVDLNPGRASAPVLTEDAVGLVESSSSSSPEAVIRGIRRKRLLGTNLAEVPEELRQGIVEMRASLSAAVDRLALDLYESEAHFLQELLQNADDNRYAEEEAPAVHFTLVDGAPGFSGPFFYSANNELGLSEIDVCSICDVSRSSKPSPLSGPSTATGCKGVGWKSVFCICDSPHVLSGAWRFRFSGKHGLGMITPEWIDDAEYALLPAEVRAVHQKGSTVFFLPLKGPQTARSIEAEMHVMQSDAAQLLFLRRIKQISLTSPGHGLVQLSRPGHGVGYRVVIDGSSCQVGQEKQHLEADHSQVLEVEFEVCAQDGVVVALPLVEDPVPQRVFAFLPVRPVGFRFAAHAPFHLTASRADLHRSAANSRLRDAIAPAFLQACTQSSAASERALKYVGTEPADPFWFSVRSTILAGLQGVPCIQTSHGLVEPRRCLLRGDAVAAKWVPDDILFEACGLHFADDASLCDVLRDMGVPTFSFSHLTDCMRHMGDARLHSLWCHPSRSQMLSDIYGSLADGLQADPSRLAEVRALRIFPIEVCALSNDSAASGLARGVAWSTADNVHSEHCKEMPLAWQLLLVKTFNRQVQLSRPGRNLLSLIGMVEAEEEEVTQAALRWLLGQGVNAESATPPFNATWAALAILRHRFLKGQAPHHGPGVWAELAGAVLLPSALGELVPAGQLRLTSFLGVREKLPQGVLENVYAFAGIAVPSPPGLQQQQFQPCALPPPKLQGLEWDLGWEVFFWTLGCVPADPGGRSGDCFVEATMGLGGLLSSGAFWQQALETTGAMTYLEAMVKTEANRFRRWWLSRLPVNLGDEVVALEDLFVYEVFRPLMGSYLLYLEGAPQDNRVQSLLRALGITVEIDKQALLRCLRWLRAGKVQDVALAADLYVQLERSGWTCSAEELILVPGAGYVAAGDCVWNAFQSPLLQRCCRWEAISEHYGRFGQDVCTVLQKWVRHSPQTDVAEICDSLYELISCAKADARNPRRPYGRSPVSPSEASSGLLSESIACVEALGELCLAEESAASRQSTGNPRATMARQCFEEHRMILLPKQASSGSGDGGFRLLYPYEAFWAVEAELQQHSCASSALERHYGQGQFAVHFFTQAVGVTPMLTRAGLGHFMTLQVAPHWNFNNLGHAPPTPGLPGSEFAEGVDQGMFAAPHPLPPHAVHGLAVDAPRNLARALAHLQGVEPVSFKQELRDTPLRPGGGCSHGPGSRTPGERIWVRYSAFQYFPLFALEGAVVPHDLLRNRIDEAAVYRICMLLGIGPDRVAFAFDPSGRCVCEQRLFLDVRRVPSTLERQADFWLLELAHALAHQAVGPEVNETFIQMFSLILRNHVGPL</sequence>
<dbReference type="OrthoDB" id="1262810at2759"/>
<reference evidence="2" key="1">
    <citation type="submission" date="2021-02" db="EMBL/GenBank/DDBJ databases">
        <authorList>
            <person name="Dougan E. K."/>
            <person name="Rhodes N."/>
            <person name="Thang M."/>
            <person name="Chan C."/>
        </authorList>
    </citation>
    <scope>NUCLEOTIDE SEQUENCE</scope>
</reference>
<protein>
    <recommendedName>
        <fullName evidence="1">Sacsin/Nov domain-containing protein</fullName>
    </recommendedName>
</protein>
<dbReference type="Proteomes" id="UP000654075">
    <property type="component" value="Unassembled WGS sequence"/>
</dbReference>
<proteinExistence type="predicted"/>
<dbReference type="InterPro" id="IPR036890">
    <property type="entry name" value="HATPase_C_sf"/>
</dbReference>
<dbReference type="EMBL" id="CAJNNV010024317">
    <property type="protein sequence ID" value="CAE8609435.1"/>
    <property type="molecule type" value="Genomic_DNA"/>
</dbReference>
<dbReference type="SUPFAM" id="SSF55874">
    <property type="entry name" value="ATPase domain of HSP90 chaperone/DNA topoisomerase II/histidine kinase"/>
    <property type="match status" value="1"/>
</dbReference>
<dbReference type="PANTHER" id="PTHR32387:SF0">
    <property type="entry name" value="PROTEIN NO VEIN"/>
    <property type="match status" value="1"/>
</dbReference>
<dbReference type="InterPro" id="IPR052957">
    <property type="entry name" value="Auxin_embryo_med"/>
</dbReference>
<dbReference type="Pfam" id="PF25794">
    <property type="entry name" value="SACS"/>
    <property type="match status" value="1"/>
</dbReference>
<feature type="domain" description="Sacsin/Nov" evidence="1">
    <location>
        <begin position="506"/>
        <end position="611"/>
    </location>
</feature>